<evidence type="ECO:0000313" key="1">
    <source>
        <dbReference type="EMBL" id="CDZ89475.1"/>
    </source>
</evidence>
<sequence length="136" mass="14234">MTVRYLTPEGMTQPTPYHHVAVGTGTRHVHVAGQIARLADGTPVSPGDLAGQVAQALRNTATGLAGAGAGFGDVLRLTFYVTNWAPEKITDFMAGLEQVAEEIGLPVPVPPASLVGVDYLFEPDVLVEVEATAILD</sequence>
<dbReference type="RefSeq" id="WP_017681416.1">
    <property type="nucleotide sequence ID" value="NZ_CP023714.1"/>
</dbReference>
<dbReference type="OrthoDB" id="3212792at2"/>
<gene>
    <name evidence="1" type="ORF">RHRU231_480022</name>
</gene>
<accession>A0A098BMN2</accession>
<name>A0A098BMN2_9NOCA</name>
<dbReference type="AlphaFoldDB" id="A0A098BMN2"/>
<dbReference type="Proteomes" id="UP000042997">
    <property type="component" value="Unassembled WGS sequence"/>
</dbReference>
<dbReference type="SUPFAM" id="SSF55298">
    <property type="entry name" value="YjgF-like"/>
    <property type="match status" value="1"/>
</dbReference>
<evidence type="ECO:0000313" key="2">
    <source>
        <dbReference type="Proteomes" id="UP000042997"/>
    </source>
</evidence>
<dbReference type="Pfam" id="PF01042">
    <property type="entry name" value="Ribonuc_L-PSP"/>
    <property type="match status" value="1"/>
</dbReference>
<dbReference type="eggNOG" id="COG0251">
    <property type="taxonomic scope" value="Bacteria"/>
</dbReference>
<dbReference type="KEGG" id="rrz:CS378_04685"/>
<dbReference type="InterPro" id="IPR035959">
    <property type="entry name" value="RutC-like_sf"/>
</dbReference>
<dbReference type="PANTHER" id="PTHR43857:SF1">
    <property type="entry name" value="YJGH FAMILY PROTEIN"/>
    <property type="match status" value="1"/>
</dbReference>
<dbReference type="InterPro" id="IPR006175">
    <property type="entry name" value="YjgF/YER057c/UK114"/>
</dbReference>
<dbReference type="GeneID" id="66836233"/>
<reference evidence="1 2" key="1">
    <citation type="journal article" date="2014" name="Genome Announc.">
        <title>Draft Genome Sequence of Propane- and Butane-Oxidizing Actinobacterium Rhodococcus ruber IEGM 231.</title>
        <authorList>
            <person name="Ivshina I.B."/>
            <person name="Kuyukina M.S."/>
            <person name="Krivoruchko A.V."/>
            <person name="Barbe V."/>
            <person name="Fischer C."/>
        </authorList>
    </citation>
    <scope>NUCLEOTIDE SEQUENCE [LARGE SCALE GENOMIC DNA]</scope>
</reference>
<organism evidence="1 2">
    <name type="scientific">Rhodococcus ruber</name>
    <dbReference type="NCBI Taxonomy" id="1830"/>
    <lineage>
        <taxon>Bacteria</taxon>
        <taxon>Bacillati</taxon>
        <taxon>Actinomycetota</taxon>
        <taxon>Actinomycetes</taxon>
        <taxon>Mycobacteriales</taxon>
        <taxon>Nocardiaceae</taxon>
        <taxon>Rhodococcus</taxon>
    </lineage>
</organism>
<dbReference type="Gene3D" id="3.30.1330.40">
    <property type="entry name" value="RutC-like"/>
    <property type="match status" value="1"/>
</dbReference>
<dbReference type="EMBL" id="CCSD01000059">
    <property type="protein sequence ID" value="CDZ89475.1"/>
    <property type="molecule type" value="Genomic_DNA"/>
</dbReference>
<protein>
    <submittedName>
        <fullName evidence="1">Putative translation initiation inhibitor, yjgF family</fullName>
    </submittedName>
</protein>
<dbReference type="PANTHER" id="PTHR43857">
    <property type="entry name" value="BLR7761 PROTEIN"/>
    <property type="match status" value="1"/>
</dbReference>
<proteinExistence type="predicted"/>